<feature type="region of interest" description="Disordered" evidence="1">
    <location>
        <begin position="1"/>
        <end position="39"/>
    </location>
</feature>
<evidence type="ECO:0000313" key="2">
    <source>
        <dbReference type="EMBL" id="TBU52963.1"/>
    </source>
</evidence>
<accession>A0A4V2K6P0</accession>
<proteinExistence type="predicted"/>
<name>A0A4V2K6P0_9APHY</name>
<protein>
    <submittedName>
        <fullName evidence="2">Uncharacterized protein</fullName>
    </submittedName>
</protein>
<dbReference type="AlphaFoldDB" id="A0A4V2K6P0"/>
<dbReference type="EMBL" id="ML145230">
    <property type="protein sequence ID" value="TBU52963.1"/>
    <property type="molecule type" value="Genomic_DNA"/>
</dbReference>
<reference evidence="2 3" key="1">
    <citation type="submission" date="2019-01" db="EMBL/GenBank/DDBJ databases">
        <title>Draft genome sequences of three monokaryotic isolates of the white-rot basidiomycete fungus Dichomitus squalens.</title>
        <authorList>
            <consortium name="DOE Joint Genome Institute"/>
            <person name="Lopez S.C."/>
            <person name="Andreopoulos B."/>
            <person name="Pangilinan J."/>
            <person name="Lipzen A."/>
            <person name="Riley R."/>
            <person name="Ahrendt S."/>
            <person name="Ng V."/>
            <person name="Barry K."/>
            <person name="Daum C."/>
            <person name="Grigoriev I.V."/>
            <person name="Hilden K.S."/>
            <person name="Makela M.R."/>
            <person name="de Vries R.P."/>
        </authorList>
    </citation>
    <scope>NUCLEOTIDE SEQUENCE [LARGE SCALE GENOMIC DNA]</scope>
    <source>
        <strain evidence="2 3">CBS 464.89</strain>
    </source>
</reference>
<evidence type="ECO:0000256" key="1">
    <source>
        <dbReference type="SAM" id="MobiDB-lite"/>
    </source>
</evidence>
<keyword evidence="3" id="KW-1185">Reference proteome</keyword>
<sequence>MYIPQGGCGVDEDDRTRPVAVSPPATSTRDRGSSRIHGRPGPYVHTTLILLFARGPTLIRTHYTRRRRLFALRVAATGAVVCVTPRSTTSSIGRRTLTTANDANTVELDASVDHATLAWCPDEMHAIRLGPVLCTQPRTRARGARRVARGNEGA</sequence>
<evidence type="ECO:0000313" key="3">
    <source>
        <dbReference type="Proteomes" id="UP000292082"/>
    </source>
</evidence>
<gene>
    <name evidence="2" type="ORF">BD310DRAFT_952397</name>
</gene>
<organism evidence="2 3">
    <name type="scientific">Dichomitus squalens</name>
    <dbReference type="NCBI Taxonomy" id="114155"/>
    <lineage>
        <taxon>Eukaryota</taxon>
        <taxon>Fungi</taxon>
        <taxon>Dikarya</taxon>
        <taxon>Basidiomycota</taxon>
        <taxon>Agaricomycotina</taxon>
        <taxon>Agaricomycetes</taxon>
        <taxon>Polyporales</taxon>
        <taxon>Polyporaceae</taxon>
        <taxon>Dichomitus</taxon>
    </lineage>
</organism>
<dbReference type="Proteomes" id="UP000292082">
    <property type="component" value="Unassembled WGS sequence"/>
</dbReference>